<evidence type="ECO:0000313" key="1">
    <source>
        <dbReference type="EMBL" id="KAJ9110597.1"/>
    </source>
</evidence>
<dbReference type="Proteomes" id="UP001243375">
    <property type="component" value="Unassembled WGS sequence"/>
</dbReference>
<reference evidence="1" key="1">
    <citation type="submission" date="2023-04" db="EMBL/GenBank/DDBJ databases">
        <title>Draft Genome sequencing of Naganishia species isolated from polar environments using Oxford Nanopore Technology.</title>
        <authorList>
            <person name="Leo P."/>
            <person name="Venkateswaran K."/>
        </authorList>
    </citation>
    <scope>NUCLEOTIDE SEQUENCE</scope>
    <source>
        <strain evidence="1">MNA-CCFEE 5425</strain>
    </source>
</reference>
<dbReference type="EMBL" id="JASBWU010000038">
    <property type="protein sequence ID" value="KAJ9110597.1"/>
    <property type="molecule type" value="Genomic_DNA"/>
</dbReference>
<keyword evidence="2" id="KW-1185">Reference proteome</keyword>
<protein>
    <submittedName>
        <fullName evidence="1">Uncharacterized protein</fullName>
    </submittedName>
</protein>
<evidence type="ECO:0000313" key="2">
    <source>
        <dbReference type="Proteomes" id="UP001243375"/>
    </source>
</evidence>
<name>A0ACC2WJ67_9TREE</name>
<organism evidence="1 2">
    <name type="scientific">Naganishia vaughanmartiniae</name>
    <dbReference type="NCBI Taxonomy" id="1424756"/>
    <lineage>
        <taxon>Eukaryota</taxon>
        <taxon>Fungi</taxon>
        <taxon>Dikarya</taxon>
        <taxon>Basidiomycota</taxon>
        <taxon>Agaricomycotina</taxon>
        <taxon>Tremellomycetes</taxon>
        <taxon>Filobasidiales</taxon>
        <taxon>Filobasidiaceae</taxon>
        <taxon>Naganishia</taxon>
    </lineage>
</organism>
<accession>A0ACC2WJ67</accession>
<gene>
    <name evidence="1" type="ORF">QFC22_006715</name>
</gene>
<comment type="caution">
    <text evidence="1">The sequence shown here is derived from an EMBL/GenBank/DDBJ whole genome shotgun (WGS) entry which is preliminary data.</text>
</comment>
<sequence>MKGRTRILVTHHLEAAQRADLVLLMANGRIIQQGSFQTLRNAGAFRTISEEHGNITSQDEANPSIHLGVTKAHKPSKGEKPVGQLHSKVHVDEERNTGALSWRIYAAYFNAMSADGYLLVALASLILAQCSQVGTALFLGFWSASTIPGFNKGHYMGIYAGLGVSLVVFTFVGAYTTCLAGIRASFLMFRKALRGVLRSPISFHDKTPTGRIISRLAKDVESSDDRLAFQWHQFLAQVMSIFGLVALVAYTFPLLAIVFIPLLVVYLGLSIFFRRTSRDLKRIDSTSRSFIFSNVAEQLGGSSSIRAFRQQGRFLEKTSNAIDYEFRFHYASMVTLRWLSVRLDLLGNFLVLGIAIFGVCLRKDVAPSKFSVVLTYSLQSTQILSQLITMHALVEQEMNTCERILFYGDLSVEAEPLKHDDPHTEWPSQGNLTFDNVALRYRSELPLVLKGLSFSVQAGEKIGIVGRTGAGKSSCLQALLRLVELDEGRILVDGVNISEIGLDTLRHALSAIPQEALLFSGTMRDNLDPEGIRTDAELHDALRRCSLLSKDSKDDLRLQKFKLDAEVADEGSNFSGGERQLVALCRALVRNRKVLILDEATSSVDPETDAVVQKTIRNEFKDITLQVSRRLAFSA</sequence>
<proteinExistence type="predicted"/>